<dbReference type="EMBL" id="JASBWS010000001">
    <property type="protein sequence ID" value="KAJ9117973.1"/>
    <property type="molecule type" value="Genomic_DNA"/>
</dbReference>
<evidence type="ECO:0000313" key="1">
    <source>
        <dbReference type="EMBL" id="KAJ9117973.1"/>
    </source>
</evidence>
<evidence type="ECO:0000313" key="2">
    <source>
        <dbReference type="Proteomes" id="UP001230649"/>
    </source>
</evidence>
<name>A0ACC2X2I1_9TREE</name>
<gene>
    <name evidence="1" type="ORF">QFC20_000254</name>
</gene>
<accession>A0ACC2X2I1</accession>
<reference evidence="1" key="1">
    <citation type="submission" date="2023-04" db="EMBL/GenBank/DDBJ databases">
        <title>Draft Genome sequencing of Naganishia species isolated from polar environments using Oxford Nanopore Technology.</title>
        <authorList>
            <person name="Leo P."/>
            <person name="Venkateswaran K."/>
        </authorList>
    </citation>
    <scope>NUCLEOTIDE SEQUENCE</scope>
    <source>
        <strain evidence="1">MNA-CCFEE 5262</strain>
    </source>
</reference>
<protein>
    <submittedName>
        <fullName evidence="1">Uncharacterized protein</fullName>
    </submittedName>
</protein>
<keyword evidence="2" id="KW-1185">Reference proteome</keyword>
<proteinExistence type="predicted"/>
<dbReference type="Proteomes" id="UP001230649">
    <property type="component" value="Unassembled WGS sequence"/>
</dbReference>
<comment type="caution">
    <text evidence="1">The sequence shown here is derived from an EMBL/GenBank/DDBJ whole genome shotgun (WGS) entry which is preliminary data.</text>
</comment>
<organism evidence="1 2">
    <name type="scientific">Naganishia adeliensis</name>
    <dbReference type="NCBI Taxonomy" id="92952"/>
    <lineage>
        <taxon>Eukaryota</taxon>
        <taxon>Fungi</taxon>
        <taxon>Dikarya</taxon>
        <taxon>Basidiomycota</taxon>
        <taxon>Agaricomycotina</taxon>
        <taxon>Tremellomycetes</taxon>
        <taxon>Filobasidiales</taxon>
        <taxon>Filobasidiaceae</taxon>
        <taxon>Naganishia</taxon>
    </lineage>
</organism>
<sequence length="230" mass="24557">MSTTTDSLLALLPRGRPELRISRELIIGTVLGLTLTLSSASLALWLSRPQWWTRGWEGKGGATPLNSGTASRDEKSPIEIRSNDVVHGVLGLIVIEDAEEAGLLVPHTGCKIFEGTVGSTGISIATVGRAKGYECCIIMPDDVAIEKVNILQTLGAEVIRVRPASIVDEKQFVNLARARALEFGHQRAPSSKDSLTEQEGVAATDGDDIVATIAEDSGDSDERGFRPRGL</sequence>